<dbReference type="AlphaFoldDB" id="A0AA86UQR0"/>
<feature type="coiled-coil region" evidence="1">
    <location>
        <begin position="105"/>
        <end position="146"/>
    </location>
</feature>
<proteinExistence type="predicted"/>
<organism evidence="2">
    <name type="scientific">Hexamita inflata</name>
    <dbReference type="NCBI Taxonomy" id="28002"/>
    <lineage>
        <taxon>Eukaryota</taxon>
        <taxon>Metamonada</taxon>
        <taxon>Diplomonadida</taxon>
        <taxon>Hexamitidae</taxon>
        <taxon>Hexamitinae</taxon>
        <taxon>Hexamita</taxon>
    </lineage>
</organism>
<evidence type="ECO:0000256" key="1">
    <source>
        <dbReference type="SAM" id="Coils"/>
    </source>
</evidence>
<dbReference type="Proteomes" id="UP001642409">
    <property type="component" value="Unassembled WGS sequence"/>
</dbReference>
<dbReference type="EMBL" id="CAXDID020000033">
    <property type="protein sequence ID" value="CAL5995363.1"/>
    <property type="molecule type" value="Genomic_DNA"/>
</dbReference>
<protein>
    <submittedName>
        <fullName evidence="3">Hypothetical_protein</fullName>
    </submittedName>
</protein>
<keyword evidence="4" id="KW-1185">Reference proteome</keyword>
<sequence length="146" mass="17014">MQNVFTMENSRLLNDLQYASYLMVRNSVSKHSTKALVERSKLKPTKSQYNALKHFFRSGLTQAADFIHDQLLSDIENLADAAPMIEFLHLLSAYEKQENNLKEIIRIKTTENQQLDNTNELLEEEIKILRLENMELEANIKNELTM</sequence>
<name>A0AA86UQR0_9EUKA</name>
<comment type="caution">
    <text evidence="2">The sequence shown here is derived from an EMBL/GenBank/DDBJ whole genome shotgun (WGS) entry which is preliminary data.</text>
</comment>
<dbReference type="EMBL" id="CATOUU010000937">
    <property type="protein sequence ID" value="CAI9960866.1"/>
    <property type="molecule type" value="Genomic_DNA"/>
</dbReference>
<reference evidence="2" key="1">
    <citation type="submission" date="2023-06" db="EMBL/GenBank/DDBJ databases">
        <authorList>
            <person name="Kurt Z."/>
        </authorList>
    </citation>
    <scope>NUCLEOTIDE SEQUENCE</scope>
</reference>
<evidence type="ECO:0000313" key="2">
    <source>
        <dbReference type="EMBL" id="CAI9960866.1"/>
    </source>
</evidence>
<evidence type="ECO:0000313" key="3">
    <source>
        <dbReference type="EMBL" id="CAL5995363.1"/>
    </source>
</evidence>
<accession>A0AA86UQR0</accession>
<gene>
    <name evidence="3" type="ORF">HINF_LOCUS13994</name>
    <name evidence="2" type="ORF">HINF_LOCUS48511</name>
</gene>
<evidence type="ECO:0000313" key="4">
    <source>
        <dbReference type="Proteomes" id="UP001642409"/>
    </source>
</evidence>
<reference evidence="3 4" key="2">
    <citation type="submission" date="2024-07" db="EMBL/GenBank/DDBJ databases">
        <authorList>
            <person name="Akdeniz Z."/>
        </authorList>
    </citation>
    <scope>NUCLEOTIDE SEQUENCE [LARGE SCALE GENOMIC DNA]</scope>
</reference>
<keyword evidence="1" id="KW-0175">Coiled coil</keyword>